<evidence type="ECO:0000313" key="4">
    <source>
        <dbReference type="Proteomes" id="UP000281391"/>
    </source>
</evidence>
<dbReference type="PANTHER" id="PTHR12526">
    <property type="entry name" value="GLYCOSYLTRANSFERASE"/>
    <property type="match status" value="1"/>
</dbReference>
<dbReference type="Pfam" id="PF13439">
    <property type="entry name" value="Glyco_transf_4"/>
    <property type="match status" value="1"/>
</dbReference>
<dbReference type="PANTHER" id="PTHR12526:SF630">
    <property type="entry name" value="GLYCOSYLTRANSFERASE"/>
    <property type="match status" value="1"/>
</dbReference>
<dbReference type="KEGG" id="sof:NCTC11214_01623"/>
<keyword evidence="3" id="KW-0808">Transferase</keyword>
<gene>
    <name evidence="3" type="primary">mshA</name>
    <name evidence="3" type="ORF">NCTC11214_01623</name>
</gene>
<name>A0A3S4DFM7_SEROD</name>
<dbReference type="Proteomes" id="UP000281391">
    <property type="component" value="Chromosome"/>
</dbReference>
<evidence type="ECO:0000313" key="3">
    <source>
        <dbReference type="EMBL" id="VDZ55065.1"/>
    </source>
</evidence>
<dbReference type="InterPro" id="IPR001296">
    <property type="entry name" value="Glyco_trans_1"/>
</dbReference>
<feature type="domain" description="Glycosyl transferase family 1" evidence="1">
    <location>
        <begin position="198"/>
        <end position="343"/>
    </location>
</feature>
<sequence length="365" mass="40488">MRILMIIDGLPGGGAEKVVLTLCQGMQQLGHEVSLISLRDVCNYPIPPGIHYQVVADRSRAPWRKLTELSRRAAQLDQAVTANERQHGAYDLVFSNLHKTDRIVSRSTLLGGDRVWFCIHGMLSTSYLGHRSGLDRWLKQRKIAKVYHQRNIVAVSRAVGDDLQQNLPIRAKQLAVINNPFDIAAIEQLAAQPCELAGQDYLLHVGRFHPHKRHDRLLKAYALSGIEAPLALIGAGKESELDAVRQLASQLGIEQRVLLLGFQENPYPFIKHAAQLVLSSDSEGFGNVLVEALLCGTPVVSTRCPGGPAEILENAGMTDALAELNENSLAEKMALIYRQPPEINHQRLMRYGLQPICEQYLALKK</sequence>
<dbReference type="AlphaFoldDB" id="A0A3S4DFM7"/>
<dbReference type="SUPFAM" id="SSF53756">
    <property type="entry name" value="UDP-Glycosyltransferase/glycogen phosphorylase"/>
    <property type="match status" value="1"/>
</dbReference>
<evidence type="ECO:0000259" key="1">
    <source>
        <dbReference type="Pfam" id="PF00534"/>
    </source>
</evidence>
<keyword evidence="3" id="KW-0328">Glycosyltransferase</keyword>
<dbReference type="InterPro" id="IPR028098">
    <property type="entry name" value="Glyco_trans_4-like_N"/>
</dbReference>
<dbReference type="Pfam" id="PF00534">
    <property type="entry name" value="Glycos_transf_1"/>
    <property type="match status" value="1"/>
</dbReference>
<protein>
    <submittedName>
        <fullName evidence="3">D-inositol-3-phosphate glycosyltransferase</fullName>
        <ecNumber evidence="3">2.4.1.250</ecNumber>
    </submittedName>
</protein>
<feature type="domain" description="Glycosyltransferase subfamily 4-like N-terminal" evidence="2">
    <location>
        <begin position="13"/>
        <end position="183"/>
    </location>
</feature>
<dbReference type="Gene3D" id="3.40.50.2000">
    <property type="entry name" value="Glycogen Phosphorylase B"/>
    <property type="match status" value="2"/>
</dbReference>
<organism evidence="3 4">
    <name type="scientific">Serratia odorifera</name>
    <dbReference type="NCBI Taxonomy" id="618"/>
    <lineage>
        <taxon>Bacteria</taxon>
        <taxon>Pseudomonadati</taxon>
        <taxon>Pseudomonadota</taxon>
        <taxon>Gammaproteobacteria</taxon>
        <taxon>Enterobacterales</taxon>
        <taxon>Yersiniaceae</taxon>
        <taxon>Serratia</taxon>
    </lineage>
</organism>
<proteinExistence type="predicted"/>
<dbReference type="EC" id="2.4.1.250" evidence="3"/>
<reference evidence="3 4" key="1">
    <citation type="submission" date="2018-12" db="EMBL/GenBank/DDBJ databases">
        <authorList>
            <consortium name="Pathogen Informatics"/>
        </authorList>
    </citation>
    <scope>NUCLEOTIDE SEQUENCE [LARGE SCALE GENOMIC DNA]</scope>
    <source>
        <strain evidence="3 4">NCTC11214</strain>
    </source>
</reference>
<dbReference type="EMBL" id="LR134117">
    <property type="protein sequence ID" value="VDZ55065.1"/>
    <property type="molecule type" value="Genomic_DNA"/>
</dbReference>
<accession>A0A3S4DFM7</accession>
<dbReference type="RefSeq" id="WP_004956704.1">
    <property type="nucleotide sequence ID" value="NZ_JAEKCK010000011.1"/>
</dbReference>
<dbReference type="GO" id="GO:0102710">
    <property type="term" value="F:D-inositol-3-phosphate glycosyltransferase activity"/>
    <property type="evidence" value="ECO:0007669"/>
    <property type="project" value="UniProtKB-EC"/>
</dbReference>
<evidence type="ECO:0000259" key="2">
    <source>
        <dbReference type="Pfam" id="PF13439"/>
    </source>
</evidence>
<dbReference type="GO" id="GO:1901135">
    <property type="term" value="P:carbohydrate derivative metabolic process"/>
    <property type="evidence" value="ECO:0007669"/>
    <property type="project" value="UniProtKB-ARBA"/>
</dbReference>
<dbReference type="CDD" id="cd03811">
    <property type="entry name" value="GT4_GT28_WabH-like"/>
    <property type="match status" value="1"/>
</dbReference>